<gene>
    <name evidence="1" type="ORF">BaRGS_00013689</name>
</gene>
<evidence type="ECO:0000313" key="1">
    <source>
        <dbReference type="EMBL" id="KAK7495049.1"/>
    </source>
</evidence>
<comment type="caution">
    <text evidence="1">The sequence shown here is derived from an EMBL/GenBank/DDBJ whole genome shotgun (WGS) entry which is preliminary data.</text>
</comment>
<proteinExistence type="predicted"/>
<organism evidence="1 2">
    <name type="scientific">Batillaria attramentaria</name>
    <dbReference type="NCBI Taxonomy" id="370345"/>
    <lineage>
        <taxon>Eukaryota</taxon>
        <taxon>Metazoa</taxon>
        <taxon>Spiralia</taxon>
        <taxon>Lophotrochozoa</taxon>
        <taxon>Mollusca</taxon>
        <taxon>Gastropoda</taxon>
        <taxon>Caenogastropoda</taxon>
        <taxon>Sorbeoconcha</taxon>
        <taxon>Cerithioidea</taxon>
        <taxon>Batillariidae</taxon>
        <taxon>Batillaria</taxon>
    </lineage>
</organism>
<accession>A0ABD0L6R8</accession>
<name>A0ABD0L6R8_9CAEN</name>
<keyword evidence="2" id="KW-1185">Reference proteome</keyword>
<reference evidence="1 2" key="1">
    <citation type="journal article" date="2023" name="Sci. Data">
        <title>Genome assembly of the Korean intertidal mud-creeper Batillaria attramentaria.</title>
        <authorList>
            <person name="Patra A.K."/>
            <person name="Ho P.T."/>
            <person name="Jun S."/>
            <person name="Lee S.J."/>
            <person name="Kim Y."/>
            <person name="Won Y.J."/>
        </authorList>
    </citation>
    <scope>NUCLEOTIDE SEQUENCE [LARGE SCALE GENOMIC DNA]</scope>
    <source>
        <strain evidence="1">Wonlab-2016</strain>
    </source>
</reference>
<evidence type="ECO:0000313" key="2">
    <source>
        <dbReference type="Proteomes" id="UP001519460"/>
    </source>
</evidence>
<dbReference type="AlphaFoldDB" id="A0ABD0L6R8"/>
<protein>
    <submittedName>
        <fullName evidence="1">Uncharacterized protein</fullName>
    </submittedName>
</protein>
<dbReference type="Proteomes" id="UP001519460">
    <property type="component" value="Unassembled WGS sequence"/>
</dbReference>
<dbReference type="EMBL" id="JACVVK020000078">
    <property type="protein sequence ID" value="KAK7495049.1"/>
    <property type="molecule type" value="Genomic_DNA"/>
</dbReference>
<sequence>MASIQTRVLVSGRVILTSIWHRLSLTLADNLRHSTQHFASLASSFGLSTTHHTPVHTSYCSGPLPNTRPDGTVPYSALSIGQHDCSVLEIPSTGTQATLRPTKLHRIFFTGFPGCGGLG</sequence>